<proteinExistence type="predicted"/>
<keyword evidence="2" id="KW-0012">Acyltransferase</keyword>
<dbReference type="InterPro" id="IPR050832">
    <property type="entry name" value="Bact_Acetyltransf"/>
</dbReference>
<name>A0A6J7K6A1_9ZZZZ</name>
<dbReference type="EMBL" id="CAFBNE010000044">
    <property type="protein sequence ID" value="CAB4950947.1"/>
    <property type="molecule type" value="Genomic_DNA"/>
</dbReference>
<dbReference type="CDD" id="cd04301">
    <property type="entry name" value="NAT_SF"/>
    <property type="match status" value="1"/>
</dbReference>
<organism evidence="4">
    <name type="scientific">freshwater metagenome</name>
    <dbReference type="NCBI Taxonomy" id="449393"/>
    <lineage>
        <taxon>unclassified sequences</taxon>
        <taxon>metagenomes</taxon>
        <taxon>ecological metagenomes</taxon>
    </lineage>
</organism>
<gene>
    <name evidence="4" type="ORF">UFOPK3772_01541</name>
</gene>
<accession>A0A6J7K6A1</accession>
<evidence type="ECO:0000256" key="2">
    <source>
        <dbReference type="ARBA" id="ARBA00023315"/>
    </source>
</evidence>
<dbReference type="GO" id="GO:0016747">
    <property type="term" value="F:acyltransferase activity, transferring groups other than amino-acyl groups"/>
    <property type="evidence" value="ECO:0007669"/>
    <property type="project" value="InterPro"/>
</dbReference>
<protein>
    <submittedName>
        <fullName evidence="4">Unannotated protein</fullName>
    </submittedName>
</protein>
<evidence type="ECO:0000259" key="3">
    <source>
        <dbReference type="PROSITE" id="PS51186"/>
    </source>
</evidence>
<dbReference type="InterPro" id="IPR000182">
    <property type="entry name" value="GNAT_dom"/>
</dbReference>
<feature type="domain" description="N-acetyltransferase" evidence="3">
    <location>
        <begin position="191"/>
        <end position="327"/>
    </location>
</feature>
<evidence type="ECO:0000256" key="1">
    <source>
        <dbReference type="ARBA" id="ARBA00022679"/>
    </source>
</evidence>
<keyword evidence="1" id="KW-0808">Transferase</keyword>
<dbReference type="PROSITE" id="PS51186">
    <property type="entry name" value="GNAT"/>
    <property type="match status" value="1"/>
</dbReference>
<dbReference type="Pfam" id="PF24553">
    <property type="entry name" value="Rv0428c_C"/>
    <property type="match status" value="1"/>
</dbReference>
<dbReference type="InterPro" id="IPR056935">
    <property type="entry name" value="Rv0428c-like_C"/>
</dbReference>
<dbReference type="SUPFAM" id="SSF55729">
    <property type="entry name" value="Acyl-CoA N-acyltransferases (Nat)"/>
    <property type="match status" value="1"/>
</dbReference>
<dbReference type="AlphaFoldDB" id="A0A6J7K6A1"/>
<evidence type="ECO:0000313" key="4">
    <source>
        <dbReference type="EMBL" id="CAB4950947.1"/>
    </source>
</evidence>
<dbReference type="Gene3D" id="3.40.630.30">
    <property type="match status" value="1"/>
</dbReference>
<dbReference type="InterPro" id="IPR016181">
    <property type="entry name" value="Acyl_CoA_acyltransferase"/>
</dbReference>
<reference evidence="4" key="1">
    <citation type="submission" date="2020-05" db="EMBL/GenBank/DDBJ databases">
        <authorList>
            <person name="Chiriac C."/>
            <person name="Salcher M."/>
            <person name="Ghai R."/>
            <person name="Kavagutti S V."/>
        </authorList>
    </citation>
    <scope>NUCLEOTIDE SEQUENCE</scope>
</reference>
<sequence>MDGLPLAADVGQSLTTVTPPSAVDIGRRVSIRIVAADGSSRDLVGMLTDLITVRGRDGSGMPFDPAAISHWRLIPERAARAGMGAPLSVRVRELEAAAAATWPAEVSVMYGDWLLRASSGITQRANSALPLGKPPGAIEQGIARVIEFSGAEGITPAIQVPLPTCAELDQVVGSLGWAVRSENHVLVHDTRSLELPDPGLVIRHDGEPTDDWQSVQGPDEAASIMRRYPADYASVWVDGRAVGAGRIAIADGWGIISRVFVSEEHRGRGMGAAVMRALAATAQGARIERLALQVNADNAAALRLYARLGFRRHHRYRHWVLAEQEIAD</sequence>
<dbReference type="PANTHER" id="PTHR43877:SF2">
    <property type="entry name" value="AMINOALKYLPHOSPHONATE N-ACETYLTRANSFERASE-RELATED"/>
    <property type="match status" value="1"/>
</dbReference>
<dbReference type="PANTHER" id="PTHR43877">
    <property type="entry name" value="AMINOALKYLPHOSPHONATE N-ACETYLTRANSFERASE-RELATED-RELATED"/>
    <property type="match status" value="1"/>
</dbReference>